<gene>
    <name evidence="1" type="ORF">WN72_25660</name>
</gene>
<dbReference type="KEGG" id="barh:WN72_25660"/>
<dbReference type="GO" id="GO:0004519">
    <property type="term" value="F:endonuclease activity"/>
    <property type="evidence" value="ECO:0007669"/>
    <property type="project" value="UniProtKB-KW"/>
</dbReference>
<protein>
    <submittedName>
        <fullName evidence="1">Type III restriction endonuclease subunit R</fullName>
    </submittedName>
</protein>
<evidence type="ECO:0000313" key="2">
    <source>
        <dbReference type="Proteomes" id="UP000594015"/>
    </source>
</evidence>
<accession>A0AAE7THX0</accession>
<keyword evidence="1" id="KW-0540">Nuclease</keyword>
<keyword evidence="1" id="KW-0378">Hydrolase</keyword>
<dbReference type="Proteomes" id="UP000594015">
    <property type="component" value="Chromosome"/>
</dbReference>
<evidence type="ECO:0000313" key="1">
    <source>
        <dbReference type="EMBL" id="QOZ69323.1"/>
    </source>
</evidence>
<dbReference type="RefSeq" id="WP_092217297.1">
    <property type="nucleotide sequence ID" value="NZ_CP030050.1"/>
</dbReference>
<proteinExistence type="predicted"/>
<name>A0AAE7THX0_9BRAD</name>
<keyword evidence="1" id="KW-0255">Endonuclease</keyword>
<sequence>MNQNPEQIVRDRVDAKLAEAGWHVQDKAALDWSVGRGIAVSEYPTDTGPADYVLFVDKRAVGVIEAKSKDWGHKITTVEEQSSDYAAAKLKWVGNRRQHVSTNNPSE</sequence>
<dbReference type="EMBL" id="CP030050">
    <property type="protein sequence ID" value="QOZ69323.1"/>
    <property type="molecule type" value="Genomic_DNA"/>
</dbReference>
<dbReference type="Gene3D" id="3.90.1570.30">
    <property type="match status" value="1"/>
</dbReference>
<reference evidence="1 2" key="1">
    <citation type="submission" date="2018-06" db="EMBL/GenBank/DDBJ databases">
        <title>Comparative genomics of Bradyrhizobium nodulating Arachidis hypogaea.</title>
        <authorList>
            <person name="Li Y."/>
        </authorList>
    </citation>
    <scope>NUCLEOTIDE SEQUENCE [LARGE SCALE GENOMIC DNA]</scope>
    <source>
        <strain evidence="1 2">CCBAU 051107</strain>
    </source>
</reference>
<dbReference type="AlphaFoldDB" id="A0AAE7THX0"/>
<organism evidence="1 2">
    <name type="scientific">Bradyrhizobium arachidis</name>
    <dbReference type="NCBI Taxonomy" id="858423"/>
    <lineage>
        <taxon>Bacteria</taxon>
        <taxon>Pseudomonadati</taxon>
        <taxon>Pseudomonadota</taxon>
        <taxon>Alphaproteobacteria</taxon>
        <taxon>Hyphomicrobiales</taxon>
        <taxon>Nitrobacteraceae</taxon>
        <taxon>Bradyrhizobium</taxon>
    </lineage>
</organism>